<dbReference type="OrthoDB" id="9808603at2"/>
<accession>A0A2T4YZ01</accession>
<evidence type="ECO:0000313" key="9">
    <source>
        <dbReference type="EMBL" id="PTM51906.1"/>
    </source>
</evidence>
<dbReference type="AlphaFoldDB" id="A0A2T4YZ01"/>
<protein>
    <submittedName>
        <fullName evidence="9">Cytochrome c553</fullName>
    </submittedName>
</protein>
<keyword evidence="4" id="KW-0249">Electron transport</keyword>
<dbReference type="InterPro" id="IPR009056">
    <property type="entry name" value="Cyt_c-like_dom"/>
</dbReference>
<evidence type="ECO:0000259" key="8">
    <source>
        <dbReference type="PROSITE" id="PS51007"/>
    </source>
</evidence>
<evidence type="ECO:0000256" key="5">
    <source>
        <dbReference type="ARBA" id="ARBA00023004"/>
    </source>
</evidence>
<evidence type="ECO:0000256" key="1">
    <source>
        <dbReference type="ARBA" id="ARBA00022448"/>
    </source>
</evidence>
<gene>
    <name evidence="9" type="ORF">C8P69_109194</name>
</gene>
<dbReference type="GO" id="GO:0009055">
    <property type="term" value="F:electron transfer activity"/>
    <property type="evidence" value="ECO:0007669"/>
    <property type="project" value="InterPro"/>
</dbReference>
<dbReference type="PANTHER" id="PTHR33751:SF9">
    <property type="entry name" value="CYTOCHROME C4"/>
    <property type="match status" value="1"/>
</dbReference>
<evidence type="ECO:0000256" key="2">
    <source>
        <dbReference type="ARBA" id="ARBA00022617"/>
    </source>
</evidence>
<dbReference type="PROSITE" id="PS51007">
    <property type="entry name" value="CYTC"/>
    <property type="match status" value="1"/>
</dbReference>
<keyword evidence="1" id="KW-0813">Transport</keyword>
<evidence type="ECO:0000313" key="10">
    <source>
        <dbReference type="Proteomes" id="UP000241808"/>
    </source>
</evidence>
<reference evidence="9 10" key="1">
    <citation type="submission" date="2018-04" db="EMBL/GenBank/DDBJ databases">
        <title>Genomic Encyclopedia of Archaeal and Bacterial Type Strains, Phase II (KMG-II): from individual species to whole genera.</title>
        <authorList>
            <person name="Goeker M."/>
        </authorList>
    </citation>
    <scope>NUCLEOTIDE SEQUENCE [LARGE SCALE GENOMIC DNA]</scope>
    <source>
        <strain evidence="9 10">DSM 25521</strain>
    </source>
</reference>
<evidence type="ECO:0000256" key="7">
    <source>
        <dbReference type="SAM" id="SignalP"/>
    </source>
</evidence>
<dbReference type="RefSeq" id="WP_108178992.1">
    <property type="nucleotide sequence ID" value="NZ_PZZL01000009.1"/>
</dbReference>
<dbReference type="Proteomes" id="UP000241808">
    <property type="component" value="Unassembled WGS sequence"/>
</dbReference>
<sequence>MTRLRPALLGLALALAPAAALAQSAPAPLIALSCAGCHGPAGAGEGSVPRIAGYDREAFVQSWAAFRANERPASIMNRIARGFTDAEVAELAAYFAALR</sequence>
<evidence type="ECO:0000256" key="3">
    <source>
        <dbReference type="ARBA" id="ARBA00022723"/>
    </source>
</evidence>
<organism evidence="9 10">
    <name type="scientific">Phreatobacter oligotrophus</name>
    <dbReference type="NCBI Taxonomy" id="1122261"/>
    <lineage>
        <taxon>Bacteria</taxon>
        <taxon>Pseudomonadati</taxon>
        <taxon>Pseudomonadota</taxon>
        <taxon>Alphaproteobacteria</taxon>
        <taxon>Hyphomicrobiales</taxon>
        <taxon>Phreatobacteraceae</taxon>
        <taxon>Phreatobacter</taxon>
    </lineage>
</organism>
<keyword evidence="2 6" id="KW-0349">Heme</keyword>
<dbReference type="GO" id="GO:0046872">
    <property type="term" value="F:metal ion binding"/>
    <property type="evidence" value="ECO:0007669"/>
    <property type="project" value="UniProtKB-KW"/>
</dbReference>
<feature type="chain" id="PRO_5015685590" evidence="7">
    <location>
        <begin position="23"/>
        <end position="99"/>
    </location>
</feature>
<dbReference type="PANTHER" id="PTHR33751">
    <property type="entry name" value="CBB3-TYPE CYTOCHROME C OXIDASE SUBUNIT FIXP"/>
    <property type="match status" value="1"/>
</dbReference>
<dbReference type="InterPro" id="IPR036909">
    <property type="entry name" value="Cyt_c-like_dom_sf"/>
</dbReference>
<proteinExistence type="predicted"/>
<dbReference type="Gene3D" id="1.10.760.10">
    <property type="entry name" value="Cytochrome c-like domain"/>
    <property type="match status" value="1"/>
</dbReference>
<dbReference type="SUPFAM" id="SSF46626">
    <property type="entry name" value="Cytochrome c"/>
    <property type="match status" value="1"/>
</dbReference>
<feature type="domain" description="Cytochrome c" evidence="8">
    <location>
        <begin position="20"/>
        <end position="99"/>
    </location>
</feature>
<dbReference type="EMBL" id="PZZL01000009">
    <property type="protein sequence ID" value="PTM51906.1"/>
    <property type="molecule type" value="Genomic_DNA"/>
</dbReference>
<comment type="caution">
    <text evidence="9">The sequence shown here is derived from an EMBL/GenBank/DDBJ whole genome shotgun (WGS) entry which is preliminary data.</text>
</comment>
<evidence type="ECO:0000256" key="6">
    <source>
        <dbReference type="PROSITE-ProRule" id="PRU00433"/>
    </source>
</evidence>
<keyword evidence="5 6" id="KW-0408">Iron</keyword>
<dbReference type="PROSITE" id="PS51257">
    <property type="entry name" value="PROKAR_LIPOPROTEIN"/>
    <property type="match status" value="1"/>
</dbReference>
<keyword evidence="3 6" id="KW-0479">Metal-binding</keyword>
<keyword evidence="7" id="KW-0732">Signal</keyword>
<name>A0A2T4YZ01_9HYPH</name>
<dbReference type="InterPro" id="IPR050597">
    <property type="entry name" value="Cytochrome_c_Oxidase_Subunit"/>
</dbReference>
<dbReference type="GO" id="GO:0020037">
    <property type="term" value="F:heme binding"/>
    <property type="evidence" value="ECO:0007669"/>
    <property type="project" value="InterPro"/>
</dbReference>
<keyword evidence="10" id="KW-1185">Reference proteome</keyword>
<dbReference type="Pfam" id="PF00034">
    <property type="entry name" value="Cytochrom_C"/>
    <property type="match status" value="1"/>
</dbReference>
<evidence type="ECO:0000256" key="4">
    <source>
        <dbReference type="ARBA" id="ARBA00022982"/>
    </source>
</evidence>
<feature type="signal peptide" evidence="7">
    <location>
        <begin position="1"/>
        <end position="22"/>
    </location>
</feature>